<feature type="signal peptide" evidence="5">
    <location>
        <begin position="1"/>
        <end position="20"/>
    </location>
</feature>
<evidence type="ECO:0000256" key="5">
    <source>
        <dbReference type="SAM" id="SignalP"/>
    </source>
</evidence>
<accession>A0ABR1FPL2</accession>
<organism evidence="6 7">
    <name type="scientific">Aureococcus anophagefferens</name>
    <name type="common">Harmful bloom alga</name>
    <dbReference type="NCBI Taxonomy" id="44056"/>
    <lineage>
        <taxon>Eukaryota</taxon>
        <taxon>Sar</taxon>
        <taxon>Stramenopiles</taxon>
        <taxon>Ochrophyta</taxon>
        <taxon>Pelagophyceae</taxon>
        <taxon>Pelagomonadales</taxon>
        <taxon>Pelagomonadaceae</taxon>
        <taxon>Aureococcus</taxon>
    </lineage>
</organism>
<dbReference type="Proteomes" id="UP001363151">
    <property type="component" value="Unassembled WGS sequence"/>
</dbReference>
<gene>
    <name evidence="6" type="ORF">SO694_00143044</name>
</gene>
<protein>
    <recommendedName>
        <fullName evidence="8">PKD/REJ-like domain-containing protein</fullName>
    </recommendedName>
</protein>
<evidence type="ECO:0008006" key="8">
    <source>
        <dbReference type="Google" id="ProtNLM"/>
    </source>
</evidence>
<feature type="compositionally biased region" description="Pro residues" evidence="4">
    <location>
        <begin position="2111"/>
        <end position="2141"/>
    </location>
</feature>
<feature type="region of interest" description="Disordered" evidence="4">
    <location>
        <begin position="2033"/>
        <end position="2142"/>
    </location>
</feature>
<feature type="compositionally biased region" description="Low complexity" evidence="4">
    <location>
        <begin position="2051"/>
        <end position="2088"/>
    </location>
</feature>
<feature type="chain" id="PRO_5046382076" description="PKD/REJ-like domain-containing protein" evidence="5">
    <location>
        <begin position="21"/>
        <end position="3378"/>
    </location>
</feature>
<name>A0ABR1FPL2_AURAN</name>
<dbReference type="InterPro" id="IPR052136">
    <property type="entry name" value="Adipolin/Erythroferrone-rel"/>
</dbReference>
<feature type="compositionally biased region" description="Pro residues" evidence="4">
    <location>
        <begin position="2089"/>
        <end position="2099"/>
    </location>
</feature>
<evidence type="ECO:0000256" key="2">
    <source>
        <dbReference type="ARBA" id="ARBA00022525"/>
    </source>
</evidence>
<dbReference type="PANTHER" id="PTHR24019">
    <property type="entry name" value="ADIPOLIN"/>
    <property type="match status" value="1"/>
</dbReference>
<evidence type="ECO:0000313" key="7">
    <source>
        <dbReference type="Proteomes" id="UP001363151"/>
    </source>
</evidence>
<reference evidence="6 7" key="1">
    <citation type="submission" date="2024-03" db="EMBL/GenBank/DDBJ databases">
        <title>Aureococcus anophagefferens CCMP1851 and Kratosvirus quantuckense: Draft genome of a second virus-susceptible host strain in the model system.</title>
        <authorList>
            <person name="Chase E."/>
            <person name="Truchon A.R."/>
            <person name="Schepens W."/>
            <person name="Wilhelm S.W."/>
        </authorList>
    </citation>
    <scope>NUCLEOTIDE SEQUENCE [LARGE SCALE GENOMIC DNA]</scope>
    <source>
        <strain evidence="6 7">CCMP1851</strain>
    </source>
</reference>
<proteinExistence type="predicted"/>
<feature type="compositionally biased region" description="Low complexity" evidence="4">
    <location>
        <begin position="2100"/>
        <end position="2110"/>
    </location>
</feature>
<dbReference type="PANTHER" id="PTHR24019:SF5">
    <property type="entry name" value="ADIPOLIN"/>
    <property type="match status" value="1"/>
</dbReference>
<keyword evidence="2" id="KW-0964">Secreted</keyword>
<sequence length="3378" mass="351018">MMAPAVAALRLLAAAATASAVSLASFDLDVASGLLTLSFDATVQSATLNISAVALQSNLTSAEERYRLTGITEDVFPASNSSSVVSVAMAEDDLLAVLFRRHLAVSEESTWLTLQPDSIRAVSGALADGQLRPVKVDDFTADDMQPSLEAFVFDMDAETLHFRFSEPVNRSTLDLSTVVLQTASNQNDAEASLSLVNAGASLLPMPCHDVYTTTAAPTTGAPSSAPTYMTGAPSITESPSYVPSLAPTYDTPVPTLNGTGHWDVCANYTSVYDSLWINVSMGATNANAIKSAYPLGSQESLTYLALSDALAEDLAGNGALTQFWSIYEGQQAVEWTGDVTPPELVSFALDMDEGLLDLTFSETVNAYQFDVTCVGLQERADNRTGGLSHDLWGTPYRGTLVTSDDAATLTLTLSADDLNEIKRVSRLAIDADTTNVYVEGTECYRDNAWPANYGIRTLPTDALGVETYVPDTTRPKLVSGSLDLDASVLILGFDETVNASSLDIDRLSVQSTERDESTTERIALSSVATLGEDRGTRRASGASTNVSVAIGARDFAAMKLATSFGNGVDSTFFAALSGAVSDMAGNLLQEVPTSKGLCKGVAAGYGVVADSTPPTLDAFVLDLDGGALSLAFDEPVTRRSLDLTKIVLSADEDEDAESVRLSGAGAVFADAHAAVYRSGLSLLRLAYEPLATAHGAEVLTVRLGSADVDAVKLRESLCTAAETTLLSGGDAWVADSATGNDAAALDFEAASNFTGDGTPPEVERAVLDLDGGILTIVADEPVRAASANASSFRLTGRADGFGATVAVDVRTALAPDATDGTTLGFDVDCSTLDLLKIWGPWRAFLSHKVELWQVGGGLVDMHGNGLRPINGSRNNSAPVAVVADRTAPSLAVSLVGFDLESAGDYNITLRFDEPVASNTLDGSAWYLQRKSTSTYGYVELKGLGAPVVAARTLVAGVSAATRSALASDSSLGTSQSSSYLRPISSAAAADAAGNALAALADGYAVELGPRVLSYTLDMDAGVLVLAFSEAVDVGTFDVTGLSLQAEPEYTIGVESLTLDASTGVAELYADACEPLVRLTLADGDVEDLRYMTSLTRGNASTYLVAAATTANDEDAGDEIAANALEEIATSDGLRAAAVYGDVTPPRFVSCDLDLDAAELTLTFDEPVRAASFDATRVQLRDAYDEADATSAVTLTTNSAPSADAYALVVALDGLDTSKIKSGAPLGQTRNQTFCAVRSAAAADCGAGRARGDNDNVARVKAARSVTLDVTPPAVSSFSLDLDENDIVLEFDEPVNVSSVEPVERSLLLSSGQSLCQSADATALALGCSTVAASSSTYNETVRVSLCADDTDALMALGGLCRSESSCYLSHGYALAEDAAAPPNVARSLAVEYALEASAILPDVTPPTLDSFELDLDAGLLTLTFDEVVVLPRLDVDAITVQSAKFNDGVATRTLSAANGTAIDATSLGDNTNGTSVVVALGRDDLDAVKALGGEGLSLDAASTYLSLAAGLVDDVNGNTAVDVFEYSAFGPAANWTRDSTPPRLLAFSKVSKTKKIMYLLFDEPVDHEAANLSLIAIADSEDGAETLYLDGADLAVEVLDPAEEDNAEAPADALAPYSTTLSIYLGNAYATLPISDQDSTYVKLDDGAVADVALANPNALRGDATVAGDYAGTGGARCTQLGPALEAFALDMDAPATLTLQFTDGVVANASGLDVSAITLQAAYDADSGAADEPVAAVTLSDSVAYAAAGLEDADARLLASQLLAADDTAGLSDDGDRVVRVLLSETDAWKLQRAGQGLAKKSGATFISTTANLGTLDSDTSRVGDPNSVVATANDRAVALSASTFDRDATAPSLTNYTLDLDSGLLELHFDEPVKYRELNLSSLSLKTAQVQPYTAVSLRDSSTVLLSDPRGLYDACDDAAGNTSEACTYARVRLSDRDFDDVRAAAVGAWMDVDRTAAADASGNRVAKTEDATSSPSIPVGALVKDARAPELEAFSLDLDGDGFLYLNFSEPVNPQSLNVTRITLRSSPQVSAAPITHPSSPPSPLPSAAPTATPSATPSVVPSTLPTSVPSSQPTLFPTYDTPSPTAVPVPAPSPSPTMTAAPTGGPSVPPTPAPSPTPTPAPTSVPTSPPSALPSPAPTLGMEFELKLATTFQTYPGVKALTIRLLRDLASLKQTIASNPFIDGIGQSVDSTFLEATVGYVTDMAFPGASNDAPAVFSLQAAEIRMDTTGPRLAGYDYLEGTAVYLYFNEPLSGTGFNVSTLLFRADANATAAPVKLTDSTMLLDNDCVVKIAVSATDAAALSGAGVARGAVFLQHLGGFADDVVGGVAALEGLGPGDVSDDYTEHYYDGVLNGLLPGWALPDGPCATLQILDMSENKLYIRYYHDVDADNINVTAVVVAASDSADAWSYRLTNATSEMYVAYDGKGEGVVQINLGAADVAALKLADGAAGVAALGTTVYNTMVGLDASFIRSVHGRPGIPRVLGDAKLGGVKTFQMVPDNANPTVTRCDVDMDLGVLTIELDEPVRASEAEVTYITVSQTAAGGASFTLTSATAPRETGASATLTLDLGDADLDELKRLDHLAMNASTTHVSWLSYTLLDRGALANPLLESGEGMRVASYVADETDPVLGSYDVDLQARTMTLHFDEPVRVASFNASCLRLQESTLADEGQSYALFDSYAVDDSGADAVSVLDLDVEVGDDDYDAINDLSRLAKDIDSLRLVAAPCAAADAAGNPLTEIVDGTPLAPSTFAADATAPELLRFSVDMDRGTLTLNFTETVRFGSLDATKLEFYSTDDVDGGGDAVALSDSTTEASLEQFDDAYSTDDDAWYDDGYYGAANVFSLTLSAEDLDALKASAIATDRSTTFLSAEEGAVTDMTGNDLAATTTRKPCAGYAADATQPQLASFDLDMDAGTLDLEFSEAVDVGTLTFELLALSTDGYATGGVVLTAAEATATRGDGKLAAQVALDLGDANVDALKVARVGTDGDSAWLAAAAGAVDDMDGLPLVRIAPLDVSGGAPLQASRVVADDTVPVLLRVGFDAPDLILLYDEPVDIDTVQPNKLRIVTPEGVGDNLNEALAAAYGASNEELVIDISAQCGQPATCDLFYNATNVTNATMLRIEASSPLIEVAVAELQRIGPTLVASGADLHDVVCSLKECDLAKAYVIDKYDSINVVAAAGFVKDFAANSADNSGVVALTDPECACASGTYITAPCTSRADAVCATCSTACQADYYIVSECGEYVDVGCEPCVSCGYPYYDAGGCSGSSDRVCSPCTECTAMEYESSPCEAGADRVCVSCARSSECVEQTEQCANVAQWWRQANCCEDDDGVQVPCNEQTESDVRIGKRNSRQHWVFDVLPEVEEGYEQGDATTL</sequence>
<keyword evidence="7" id="KW-1185">Reference proteome</keyword>
<evidence type="ECO:0000313" key="6">
    <source>
        <dbReference type="EMBL" id="KAK7235158.1"/>
    </source>
</evidence>
<comment type="subcellular location">
    <subcellularLocation>
        <location evidence="1">Secreted</location>
    </subcellularLocation>
</comment>
<dbReference type="EMBL" id="JBBJCI010000297">
    <property type="protein sequence ID" value="KAK7235158.1"/>
    <property type="molecule type" value="Genomic_DNA"/>
</dbReference>
<evidence type="ECO:0000256" key="1">
    <source>
        <dbReference type="ARBA" id="ARBA00004613"/>
    </source>
</evidence>
<keyword evidence="3 5" id="KW-0732">Signal</keyword>
<evidence type="ECO:0000256" key="3">
    <source>
        <dbReference type="ARBA" id="ARBA00022729"/>
    </source>
</evidence>
<evidence type="ECO:0000256" key="4">
    <source>
        <dbReference type="SAM" id="MobiDB-lite"/>
    </source>
</evidence>
<comment type="caution">
    <text evidence="6">The sequence shown here is derived from an EMBL/GenBank/DDBJ whole genome shotgun (WGS) entry which is preliminary data.</text>
</comment>